<accession>A0A9P9FYY3</accession>
<dbReference type="GeneID" id="70227815"/>
<proteinExistence type="predicted"/>
<dbReference type="OrthoDB" id="4850586at2759"/>
<sequence length="151" mass="16390">MASPFSSPQSTDIAPIFRNKLPQTIRTVASATSRNTILSAPSRAISAARIFRELHRQAQDANIESSDDWGCAAHREAQQLRGCSTGVKRSPAATQVYTPAPAPAPHSKVGKMTIEERKVVALEAIAEAARLWVKLNNPNKESKTDERSGSR</sequence>
<dbReference type="RefSeq" id="XP_046042505.1">
    <property type="nucleotide sequence ID" value="XM_046197861.1"/>
</dbReference>
<dbReference type="AlphaFoldDB" id="A0A9P9FYY3"/>
<name>A0A9P9FYY3_FUSRE</name>
<keyword evidence="2" id="KW-1185">Reference proteome</keyword>
<dbReference type="Proteomes" id="UP000720189">
    <property type="component" value="Unassembled WGS sequence"/>
</dbReference>
<comment type="caution">
    <text evidence="1">The sequence shown here is derived from an EMBL/GenBank/DDBJ whole genome shotgun (WGS) entry which is preliminary data.</text>
</comment>
<gene>
    <name evidence="1" type="ORF">BKA55DRAFT_667912</name>
</gene>
<evidence type="ECO:0000313" key="2">
    <source>
        <dbReference type="Proteomes" id="UP000720189"/>
    </source>
</evidence>
<dbReference type="EMBL" id="JAGMUX010000025">
    <property type="protein sequence ID" value="KAH7227074.1"/>
    <property type="molecule type" value="Genomic_DNA"/>
</dbReference>
<evidence type="ECO:0000313" key="1">
    <source>
        <dbReference type="EMBL" id="KAH7227074.1"/>
    </source>
</evidence>
<protein>
    <submittedName>
        <fullName evidence="1">Uncharacterized protein</fullName>
    </submittedName>
</protein>
<reference evidence="1" key="1">
    <citation type="journal article" date="2021" name="Nat. Commun.">
        <title>Genetic determinants of endophytism in the Arabidopsis root mycobiome.</title>
        <authorList>
            <person name="Mesny F."/>
            <person name="Miyauchi S."/>
            <person name="Thiergart T."/>
            <person name="Pickel B."/>
            <person name="Atanasova L."/>
            <person name="Karlsson M."/>
            <person name="Huettel B."/>
            <person name="Barry K.W."/>
            <person name="Haridas S."/>
            <person name="Chen C."/>
            <person name="Bauer D."/>
            <person name="Andreopoulos W."/>
            <person name="Pangilinan J."/>
            <person name="LaButti K."/>
            <person name="Riley R."/>
            <person name="Lipzen A."/>
            <person name="Clum A."/>
            <person name="Drula E."/>
            <person name="Henrissat B."/>
            <person name="Kohler A."/>
            <person name="Grigoriev I.V."/>
            <person name="Martin F.M."/>
            <person name="Hacquard S."/>
        </authorList>
    </citation>
    <scope>NUCLEOTIDE SEQUENCE</scope>
    <source>
        <strain evidence="1">MPI-CAGE-AT-0023</strain>
    </source>
</reference>
<organism evidence="1 2">
    <name type="scientific">Fusarium redolens</name>
    <dbReference type="NCBI Taxonomy" id="48865"/>
    <lineage>
        <taxon>Eukaryota</taxon>
        <taxon>Fungi</taxon>
        <taxon>Dikarya</taxon>
        <taxon>Ascomycota</taxon>
        <taxon>Pezizomycotina</taxon>
        <taxon>Sordariomycetes</taxon>
        <taxon>Hypocreomycetidae</taxon>
        <taxon>Hypocreales</taxon>
        <taxon>Nectriaceae</taxon>
        <taxon>Fusarium</taxon>
        <taxon>Fusarium redolens species complex</taxon>
    </lineage>
</organism>